<keyword evidence="2" id="KW-1185">Reference proteome</keyword>
<evidence type="ECO:0000313" key="1">
    <source>
        <dbReference type="EMBL" id="MRX70651.1"/>
    </source>
</evidence>
<protein>
    <submittedName>
        <fullName evidence="1">Ribonuclease</fullName>
    </submittedName>
</protein>
<dbReference type="AlphaFoldDB" id="A0A7X2IVP0"/>
<proteinExistence type="predicted"/>
<dbReference type="InterPro" id="IPR025619">
    <property type="entry name" value="YlzJ"/>
</dbReference>
<dbReference type="RefSeq" id="WP_154305778.1">
    <property type="nucleotide sequence ID" value="NZ_WKKI01000001.1"/>
</dbReference>
<dbReference type="Pfam" id="PF14035">
    <property type="entry name" value="YlzJ"/>
    <property type="match status" value="1"/>
</dbReference>
<evidence type="ECO:0000313" key="2">
    <source>
        <dbReference type="Proteomes" id="UP000448867"/>
    </source>
</evidence>
<dbReference type="EMBL" id="WKKI01000001">
    <property type="protein sequence ID" value="MRX70651.1"/>
    <property type="molecule type" value="Genomic_DNA"/>
</dbReference>
<comment type="caution">
    <text evidence="1">The sequence shown here is derived from an EMBL/GenBank/DDBJ whole genome shotgun (WGS) entry which is preliminary data.</text>
</comment>
<organism evidence="1 2">
    <name type="scientific">Metabacillus lacus</name>
    <dbReference type="NCBI Taxonomy" id="1983721"/>
    <lineage>
        <taxon>Bacteria</taxon>
        <taxon>Bacillati</taxon>
        <taxon>Bacillota</taxon>
        <taxon>Bacilli</taxon>
        <taxon>Bacillales</taxon>
        <taxon>Bacillaceae</taxon>
        <taxon>Metabacillus</taxon>
    </lineage>
</organism>
<name>A0A7X2IVP0_9BACI</name>
<reference evidence="1 2" key="1">
    <citation type="submission" date="2019-11" db="EMBL/GenBank/DDBJ databases">
        <title>Bacillus lacus genome.</title>
        <authorList>
            <person name="Allen C.J."/>
            <person name="Newman J.D."/>
        </authorList>
    </citation>
    <scope>NUCLEOTIDE SEQUENCE [LARGE SCALE GENOMIC DNA]</scope>
    <source>
        <strain evidence="1 2">KCTC 33946</strain>
    </source>
</reference>
<accession>A0A7X2IVP0</accession>
<sequence>MILYTSMPQELIFPVESQAYSEEQIVTCQGISMAVRPCGDGSCEVVRILSSDPLHYLQSEFSPGQKLKMNYSI</sequence>
<dbReference type="Proteomes" id="UP000448867">
    <property type="component" value="Unassembled WGS sequence"/>
</dbReference>
<dbReference type="OrthoDB" id="1683573at2"/>
<gene>
    <name evidence="1" type="ORF">GJU40_00520</name>
</gene>